<feature type="active site" description="Proton donor/acceptor" evidence="3">
    <location>
        <position position="90"/>
    </location>
</feature>
<name>A0A0F0L5V6_9MICO</name>
<comment type="caution">
    <text evidence="5">The sequence shown here is derived from an EMBL/GenBank/DDBJ whole genome shotgun (WGS) entry which is preliminary data.</text>
</comment>
<evidence type="ECO:0000313" key="5">
    <source>
        <dbReference type="EMBL" id="KJL28069.1"/>
    </source>
</evidence>
<dbReference type="InterPro" id="IPR050275">
    <property type="entry name" value="PGM_Phosphatase"/>
</dbReference>
<dbReference type="CDD" id="cd07067">
    <property type="entry name" value="HP_PGM_like"/>
    <property type="match status" value="1"/>
</dbReference>
<keyword evidence="2" id="KW-0413">Isomerase</keyword>
<dbReference type="EC" id="3.1.3.-" evidence="5"/>
<dbReference type="Proteomes" id="UP000033640">
    <property type="component" value="Unassembled WGS sequence"/>
</dbReference>
<dbReference type="PATRIC" id="fig|82380.11.peg.3166"/>
<organism evidence="5 6">
    <name type="scientific">Microbacterium oxydans</name>
    <dbReference type="NCBI Taxonomy" id="82380"/>
    <lineage>
        <taxon>Bacteria</taxon>
        <taxon>Bacillati</taxon>
        <taxon>Actinomycetota</taxon>
        <taxon>Actinomycetes</taxon>
        <taxon>Micrococcales</taxon>
        <taxon>Microbacteriaceae</taxon>
        <taxon>Microbacterium</taxon>
    </lineage>
</organism>
<sequence length="197" mass="21538">MIPQDRHVPERVFLVRHGQTVWNLEHRLQGQLDSALTADGIAQATSMADRLAGLGIRTVCSSPLGRALRTAVIIAERLGADLVEVPELAEVHHGELAGMTWDEIDAAYPGIREERASNRYGWAFPGGESYAQARARARKALSSCGWASAGLPLLVSHEMIGRMLRAELRGLDAPGALALRHPHQVVFEIDHGIETMR</sequence>
<protein>
    <submittedName>
        <fullName evidence="5">Glucosyl-3-phosphoglycerate phosphatase</fullName>
        <ecNumber evidence="5">3.1.3.-</ecNumber>
    </submittedName>
</protein>
<dbReference type="RefSeq" id="WP_045280383.1">
    <property type="nucleotide sequence ID" value="NZ_JYIW01000026.1"/>
</dbReference>
<dbReference type="SMART" id="SM00855">
    <property type="entry name" value="PGAM"/>
    <property type="match status" value="1"/>
</dbReference>
<dbReference type="InterPro" id="IPR029033">
    <property type="entry name" value="His_PPase_superfam"/>
</dbReference>
<dbReference type="PANTHER" id="PTHR48100:SF1">
    <property type="entry name" value="HISTIDINE PHOSPHATASE FAMILY PROTEIN-RELATED"/>
    <property type="match status" value="1"/>
</dbReference>
<proteinExistence type="predicted"/>
<dbReference type="PIRSF" id="PIRSF000709">
    <property type="entry name" value="6PFK_2-Ptase"/>
    <property type="match status" value="1"/>
</dbReference>
<dbReference type="GO" id="GO:0016791">
    <property type="term" value="F:phosphatase activity"/>
    <property type="evidence" value="ECO:0007669"/>
    <property type="project" value="TreeGrafter"/>
</dbReference>
<dbReference type="AlphaFoldDB" id="A0A0F0L5V6"/>
<dbReference type="PROSITE" id="PS00175">
    <property type="entry name" value="PG_MUTASE"/>
    <property type="match status" value="1"/>
</dbReference>
<accession>A0A0F0L5V6</accession>
<keyword evidence="5" id="KW-0378">Hydrolase</keyword>
<keyword evidence="1" id="KW-0324">Glycolysis</keyword>
<dbReference type="SUPFAM" id="SSF53254">
    <property type="entry name" value="Phosphoglycerate mutase-like"/>
    <property type="match status" value="1"/>
</dbReference>
<evidence type="ECO:0000256" key="4">
    <source>
        <dbReference type="PIRSR" id="PIRSR613078-2"/>
    </source>
</evidence>
<evidence type="ECO:0000313" key="6">
    <source>
        <dbReference type="Proteomes" id="UP000033640"/>
    </source>
</evidence>
<feature type="binding site" evidence="4">
    <location>
        <position position="66"/>
    </location>
    <ligand>
        <name>substrate</name>
    </ligand>
</feature>
<evidence type="ECO:0000256" key="1">
    <source>
        <dbReference type="ARBA" id="ARBA00023152"/>
    </source>
</evidence>
<dbReference type="InterPro" id="IPR001345">
    <property type="entry name" value="PG/BPGM_mutase_AS"/>
</dbReference>
<evidence type="ECO:0000256" key="3">
    <source>
        <dbReference type="PIRSR" id="PIRSR613078-1"/>
    </source>
</evidence>
<dbReference type="Pfam" id="PF00300">
    <property type="entry name" value="His_Phos_1"/>
    <property type="match status" value="1"/>
</dbReference>
<feature type="binding site" evidence="4">
    <location>
        <begin position="16"/>
        <end position="23"/>
    </location>
    <ligand>
        <name>substrate</name>
    </ligand>
</feature>
<dbReference type="EMBL" id="JYIW01000026">
    <property type="protein sequence ID" value="KJL28069.1"/>
    <property type="molecule type" value="Genomic_DNA"/>
</dbReference>
<gene>
    <name evidence="5" type="primary">gpgP</name>
    <name evidence="5" type="ORF">RS83_03134</name>
</gene>
<dbReference type="GO" id="GO:0005737">
    <property type="term" value="C:cytoplasm"/>
    <property type="evidence" value="ECO:0007669"/>
    <property type="project" value="TreeGrafter"/>
</dbReference>
<dbReference type="Gene3D" id="3.40.50.1240">
    <property type="entry name" value="Phosphoglycerate mutase-like"/>
    <property type="match status" value="1"/>
</dbReference>
<evidence type="ECO:0000256" key="2">
    <source>
        <dbReference type="ARBA" id="ARBA00023235"/>
    </source>
</evidence>
<dbReference type="PANTHER" id="PTHR48100">
    <property type="entry name" value="BROAD-SPECIFICITY PHOSPHATASE YOR283W-RELATED"/>
    <property type="match status" value="1"/>
</dbReference>
<reference evidence="5 6" key="1">
    <citation type="submission" date="2015-02" db="EMBL/GenBank/DDBJ databases">
        <title>Draft genome sequences of ten Microbacterium spp. with emphasis on heavy metal contaminated environments.</title>
        <authorList>
            <person name="Corretto E."/>
        </authorList>
    </citation>
    <scope>NUCLEOTIDE SEQUENCE [LARGE SCALE GENOMIC DNA]</scope>
    <source>
        <strain evidence="5 6">BEL4b</strain>
    </source>
</reference>
<feature type="active site" description="Tele-phosphohistidine intermediate" evidence="3">
    <location>
        <position position="17"/>
    </location>
</feature>
<dbReference type="InterPro" id="IPR013078">
    <property type="entry name" value="His_Pase_superF_clade-1"/>
</dbReference>
<dbReference type="OrthoDB" id="4697614at2"/>